<protein>
    <recommendedName>
        <fullName evidence="3">ParB/Sulfiredoxin domain-containing protein</fullName>
    </recommendedName>
</protein>
<accession>A0A4Z0GN66</accession>
<proteinExistence type="predicted"/>
<evidence type="ECO:0000313" key="2">
    <source>
        <dbReference type="Proteomes" id="UP000298347"/>
    </source>
</evidence>
<evidence type="ECO:0008006" key="3">
    <source>
        <dbReference type="Google" id="ProtNLM"/>
    </source>
</evidence>
<dbReference type="AlphaFoldDB" id="A0A4Z0GN66"/>
<evidence type="ECO:0000313" key="1">
    <source>
        <dbReference type="EMBL" id="TGA97774.1"/>
    </source>
</evidence>
<keyword evidence="2" id="KW-1185">Reference proteome</keyword>
<reference evidence="1 2" key="1">
    <citation type="journal article" date="2015" name="Int. J. Syst. Evol. Microbiol.">
        <title>Sporolactobacillus shoreae sp. nov. and Sporolactobacillus spathodeae sp. nov., two spore-forming lactic acid bacteria isolated from tree barks in Thailand.</title>
        <authorList>
            <person name="Thamacharoensuk T."/>
            <person name="Kitahara M."/>
            <person name="Ohkuma M."/>
            <person name="Thongchul N."/>
            <person name="Tanasupawat S."/>
        </authorList>
    </citation>
    <scope>NUCLEOTIDE SEQUENCE [LARGE SCALE GENOMIC DNA]</scope>
    <source>
        <strain evidence="1 2">BK92</strain>
    </source>
</reference>
<dbReference type="Proteomes" id="UP000298347">
    <property type="component" value="Unassembled WGS sequence"/>
</dbReference>
<name>A0A4Z0GN66_9BACL</name>
<dbReference type="EMBL" id="SRJD01000011">
    <property type="protein sequence ID" value="TGA97774.1"/>
    <property type="molecule type" value="Genomic_DNA"/>
</dbReference>
<sequence>MAEYLTGKEICSRYNDIENDAFGTEDHKFILTEVDKESLYDAPCTFSSNGRNLMTFKEWENHPENYDDYHTDNIKQMVDYIHDGGKFPPLICNKDFGLYDGQHRLTAYSMVPEIRDVEIYKEI</sequence>
<dbReference type="RefSeq" id="WP_135348706.1">
    <property type="nucleotide sequence ID" value="NZ_SRJD01000011.1"/>
</dbReference>
<dbReference type="OrthoDB" id="2988436at2"/>
<gene>
    <name evidence="1" type="ORF">E4665_10255</name>
</gene>
<organism evidence="1 2">
    <name type="scientific">Sporolactobacillus shoreae</name>
    <dbReference type="NCBI Taxonomy" id="1465501"/>
    <lineage>
        <taxon>Bacteria</taxon>
        <taxon>Bacillati</taxon>
        <taxon>Bacillota</taxon>
        <taxon>Bacilli</taxon>
        <taxon>Bacillales</taxon>
        <taxon>Sporolactobacillaceae</taxon>
        <taxon>Sporolactobacillus</taxon>
    </lineage>
</organism>
<comment type="caution">
    <text evidence="1">The sequence shown here is derived from an EMBL/GenBank/DDBJ whole genome shotgun (WGS) entry which is preliminary data.</text>
</comment>